<dbReference type="EMBL" id="VSWD01000005">
    <property type="protein sequence ID" value="KAK3102706.1"/>
    <property type="molecule type" value="Genomic_DNA"/>
</dbReference>
<keyword evidence="8" id="KW-1133">Transmembrane helix</keyword>
<dbReference type="Pfam" id="PF17039">
    <property type="entry name" value="Glyco_tran_10_N"/>
    <property type="match status" value="1"/>
</dbReference>
<evidence type="ECO:0000256" key="4">
    <source>
        <dbReference type="ARBA" id="ARBA00022676"/>
    </source>
</evidence>
<dbReference type="AlphaFoldDB" id="A0AA89C1N3"/>
<dbReference type="FunFam" id="3.40.50.11660:FF:000002">
    <property type="entry name" value="Alpha-(1,3)-fucosyltransferase"/>
    <property type="match status" value="1"/>
</dbReference>
<feature type="domain" description="Fucosyltransferase C-terminal" evidence="14">
    <location>
        <begin position="175"/>
        <end position="349"/>
    </location>
</feature>
<dbReference type="Gene3D" id="3.40.50.11660">
    <property type="entry name" value="Glycosyl transferase family 10, C-terminal domain"/>
    <property type="match status" value="1"/>
</dbReference>
<comment type="subcellular location">
    <subcellularLocation>
        <location evidence="1">Golgi apparatus membrane</location>
        <topology evidence="1">Single-pass type II membrane protein</topology>
    </subcellularLocation>
    <subcellularLocation>
        <location evidence="12">Golgi apparatus</location>
        <location evidence="12">Golgi stack membrane</location>
        <topology evidence="12">Single-pass type II membrane protein</topology>
    </subcellularLocation>
</comment>
<evidence type="ECO:0000256" key="11">
    <source>
        <dbReference type="ARBA" id="ARBA00023180"/>
    </source>
</evidence>
<proteinExistence type="inferred from homology"/>
<dbReference type="EC" id="2.4.1.-" evidence="12"/>
<dbReference type="InterPro" id="IPR031481">
    <property type="entry name" value="Glyco_tran_10_N"/>
</dbReference>
<dbReference type="PANTHER" id="PTHR48438">
    <property type="entry name" value="ALPHA-(1,3)-FUCOSYLTRANSFERASE C-RELATED"/>
    <property type="match status" value="1"/>
</dbReference>
<evidence type="ECO:0000256" key="12">
    <source>
        <dbReference type="RuleBase" id="RU003832"/>
    </source>
</evidence>
<dbReference type="GO" id="GO:0008417">
    <property type="term" value="F:fucosyltransferase activity"/>
    <property type="evidence" value="ECO:0007669"/>
    <property type="project" value="InterPro"/>
</dbReference>
<keyword evidence="5 12" id="KW-0808">Transferase</keyword>
<evidence type="ECO:0000256" key="10">
    <source>
        <dbReference type="ARBA" id="ARBA00023136"/>
    </source>
</evidence>
<name>A0AA89C1N3_PINIB</name>
<dbReference type="Proteomes" id="UP001186944">
    <property type="component" value="Unassembled WGS sequence"/>
</dbReference>
<keyword evidence="10" id="KW-0472">Membrane</keyword>
<evidence type="ECO:0000256" key="8">
    <source>
        <dbReference type="ARBA" id="ARBA00022989"/>
    </source>
</evidence>
<evidence type="ECO:0000256" key="5">
    <source>
        <dbReference type="ARBA" id="ARBA00022679"/>
    </source>
</evidence>
<evidence type="ECO:0000313" key="17">
    <source>
        <dbReference type="Proteomes" id="UP001186944"/>
    </source>
</evidence>
<comment type="pathway">
    <text evidence="2">Protein modification; protein glycosylation.</text>
</comment>
<feature type="domain" description="Fucosyltransferase N-terminal" evidence="15">
    <location>
        <begin position="53"/>
        <end position="157"/>
    </location>
</feature>
<comment type="similarity">
    <text evidence="3 12">Belongs to the glycosyltransferase 10 family.</text>
</comment>
<organism evidence="16 17">
    <name type="scientific">Pinctada imbricata</name>
    <name type="common">Atlantic pearl-oyster</name>
    <name type="synonym">Pinctada martensii</name>
    <dbReference type="NCBI Taxonomy" id="66713"/>
    <lineage>
        <taxon>Eukaryota</taxon>
        <taxon>Metazoa</taxon>
        <taxon>Spiralia</taxon>
        <taxon>Lophotrochozoa</taxon>
        <taxon>Mollusca</taxon>
        <taxon>Bivalvia</taxon>
        <taxon>Autobranchia</taxon>
        <taxon>Pteriomorphia</taxon>
        <taxon>Pterioida</taxon>
        <taxon>Pterioidea</taxon>
        <taxon>Pteriidae</taxon>
        <taxon>Pinctada</taxon>
    </lineage>
</organism>
<evidence type="ECO:0000256" key="13">
    <source>
        <dbReference type="SAM" id="MobiDB-lite"/>
    </source>
</evidence>
<evidence type="ECO:0000256" key="6">
    <source>
        <dbReference type="ARBA" id="ARBA00022692"/>
    </source>
</evidence>
<evidence type="ECO:0000313" key="16">
    <source>
        <dbReference type="EMBL" id="KAK3102706.1"/>
    </source>
</evidence>
<dbReference type="GO" id="GO:0032580">
    <property type="term" value="C:Golgi cisterna membrane"/>
    <property type="evidence" value="ECO:0007669"/>
    <property type="project" value="UniProtKB-SubCell"/>
</dbReference>
<dbReference type="InterPro" id="IPR038577">
    <property type="entry name" value="GT10-like_C_sf"/>
</dbReference>
<dbReference type="PANTHER" id="PTHR48438:SF1">
    <property type="entry name" value="ALPHA-(1,3)-FUCOSYLTRANSFERASE C-RELATED"/>
    <property type="match status" value="1"/>
</dbReference>
<keyword evidence="6 12" id="KW-0812">Transmembrane</keyword>
<keyword evidence="7" id="KW-0735">Signal-anchor</keyword>
<reference evidence="16" key="1">
    <citation type="submission" date="2019-08" db="EMBL/GenBank/DDBJ databases">
        <title>The improved chromosome-level genome for the pearl oyster Pinctada fucata martensii using PacBio sequencing and Hi-C.</title>
        <authorList>
            <person name="Zheng Z."/>
        </authorList>
    </citation>
    <scope>NUCLEOTIDE SEQUENCE</scope>
    <source>
        <strain evidence="16">ZZ-2019</strain>
        <tissue evidence="16">Adductor muscle</tissue>
    </source>
</reference>
<accession>A0AA89C1N3</accession>
<feature type="compositionally biased region" description="Polar residues" evidence="13">
    <location>
        <begin position="1"/>
        <end position="11"/>
    </location>
</feature>
<evidence type="ECO:0000256" key="2">
    <source>
        <dbReference type="ARBA" id="ARBA00004922"/>
    </source>
</evidence>
<comment type="caution">
    <text evidence="16">The sequence shown here is derived from an EMBL/GenBank/DDBJ whole genome shotgun (WGS) entry which is preliminary data.</text>
</comment>
<dbReference type="Pfam" id="PF00852">
    <property type="entry name" value="Glyco_transf_10"/>
    <property type="match status" value="1"/>
</dbReference>
<gene>
    <name evidence="16" type="ORF">FSP39_013320</name>
</gene>
<evidence type="ECO:0000259" key="15">
    <source>
        <dbReference type="Pfam" id="PF17039"/>
    </source>
</evidence>
<keyword evidence="4 12" id="KW-0328">Glycosyltransferase</keyword>
<keyword evidence="9 12" id="KW-0333">Golgi apparatus</keyword>
<evidence type="ECO:0000259" key="14">
    <source>
        <dbReference type="Pfam" id="PF00852"/>
    </source>
</evidence>
<dbReference type="GO" id="GO:0000139">
    <property type="term" value="C:Golgi membrane"/>
    <property type="evidence" value="ECO:0007669"/>
    <property type="project" value="UniProtKB-SubCell"/>
</dbReference>
<evidence type="ECO:0000256" key="9">
    <source>
        <dbReference type="ARBA" id="ARBA00023034"/>
    </source>
</evidence>
<sequence>MVPHTDQQVQKFDQDVHGATTDITKAPEESTTTDPKHSVREASNVTHTADNKPKMILWYNLPFWLKRYSQDMNFQQCAFKSCLLSFDKRKAKESSVILFEQYLPKKAPKKLAGQKWGFLSIEPPPGTGKLYNQVQWKDKFDWIINYHRDADFKLPYGEITKQEHIPEIDYRGVFAEKTKLLVTMNSNCHALSRREVYFEELMKYLPIDQYGECGNMSCTGDRTNQEDRAKCHKKLSARYKFYLAFENSFCEDYTTEKYFNQIRDNNFMIPVVRGSPNMKEYIPSDTYINVNDFDSPKTLAEYLLKVGNDEKQYTVYLRNKHKYKTYSERELYYRTLCSICQRIHTNPGALTPKDLNKYFQNKCHEPRDLDF</sequence>
<dbReference type="InterPro" id="IPR001503">
    <property type="entry name" value="Glyco_trans_10"/>
</dbReference>
<evidence type="ECO:0000256" key="1">
    <source>
        <dbReference type="ARBA" id="ARBA00004323"/>
    </source>
</evidence>
<evidence type="ECO:0000256" key="3">
    <source>
        <dbReference type="ARBA" id="ARBA00008919"/>
    </source>
</evidence>
<protein>
    <recommendedName>
        <fullName evidence="12">Fucosyltransferase</fullName>
        <ecNumber evidence="12">2.4.1.-</ecNumber>
    </recommendedName>
</protein>
<dbReference type="SUPFAM" id="SSF53756">
    <property type="entry name" value="UDP-Glycosyltransferase/glycogen phosphorylase"/>
    <property type="match status" value="1"/>
</dbReference>
<evidence type="ECO:0000256" key="7">
    <source>
        <dbReference type="ARBA" id="ARBA00022968"/>
    </source>
</evidence>
<feature type="region of interest" description="Disordered" evidence="13">
    <location>
        <begin position="1"/>
        <end position="46"/>
    </location>
</feature>
<keyword evidence="11" id="KW-0325">Glycoprotein</keyword>
<dbReference type="InterPro" id="IPR055270">
    <property type="entry name" value="Glyco_tran_10_C"/>
</dbReference>
<keyword evidence="17" id="KW-1185">Reference proteome</keyword>